<dbReference type="HOGENOM" id="CLU_064238_0_0_11"/>
<dbReference type="Pfam" id="PF14256">
    <property type="entry name" value="YwiC"/>
    <property type="match status" value="1"/>
</dbReference>
<feature type="transmembrane region" description="Helical" evidence="1">
    <location>
        <begin position="35"/>
        <end position="58"/>
    </location>
</feature>
<dbReference type="Proteomes" id="UP000000376">
    <property type="component" value="Chromosome"/>
</dbReference>
<dbReference type="EMBL" id="CP002045">
    <property type="protein sequence ID" value="ADH91901.1"/>
    <property type="molecule type" value="Genomic_DNA"/>
</dbReference>
<keyword evidence="1" id="KW-1133">Transmembrane helix</keyword>
<feature type="transmembrane region" description="Helical" evidence="1">
    <location>
        <begin position="236"/>
        <end position="253"/>
    </location>
</feature>
<protein>
    <recommendedName>
        <fullName evidence="4">YwiC-like protein</fullName>
    </recommendedName>
</protein>
<accession>D7BLV2</accession>
<organism evidence="2 3">
    <name type="scientific">Arcanobacterium haemolyticum (strain ATCC 9345 / DSM 20595 / CCM 5947 / CCUG 17215 / LMG 16163 / NBRC 15585 / NCTC 8452 / 11018)</name>
    <dbReference type="NCBI Taxonomy" id="644284"/>
    <lineage>
        <taxon>Bacteria</taxon>
        <taxon>Bacillati</taxon>
        <taxon>Actinomycetota</taxon>
        <taxon>Actinomycetes</taxon>
        <taxon>Actinomycetales</taxon>
        <taxon>Actinomycetaceae</taxon>
        <taxon>Arcanobacterium</taxon>
    </lineage>
</organism>
<dbReference type="AlphaFoldDB" id="D7BLV2"/>
<keyword evidence="1" id="KW-0812">Transmembrane</keyword>
<evidence type="ECO:0000313" key="2">
    <source>
        <dbReference type="EMBL" id="ADH91901.1"/>
    </source>
</evidence>
<dbReference type="RefSeq" id="WP_013169399.1">
    <property type="nucleotide sequence ID" value="NC_014218.1"/>
</dbReference>
<dbReference type="STRING" id="644284.Arch_0138"/>
<feature type="transmembrane region" description="Helical" evidence="1">
    <location>
        <begin position="70"/>
        <end position="87"/>
    </location>
</feature>
<keyword evidence="1" id="KW-0472">Membrane</keyword>
<feature type="transmembrane region" description="Helical" evidence="1">
    <location>
        <begin position="146"/>
        <end position="164"/>
    </location>
</feature>
<dbReference type="KEGG" id="ahe:Arch_0138"/>
<evidence type="ECO:0000313" key="3">
    <source>
        <dbReference type="Proteomes" id="UP000000376"/>
    </source>
</evidence>
<gene>
    <name evidence="2" type="ordered locus">Arch_0138</name>
</gene>
<keyword evidence="3" id="KW-1185">Reference proteome</keyword>
<evidence type="ECO:0000256" key="1">
    <source>
        <dbReference type="SAM" id="Phobius"/>
    </source>
</evidence>
<sequence>MVKRRGAQWVPNYHGAWAMVAIPPLLGVFESGFVWPHVVLLALWWLGYFDFFAIGLWLRSGRKARFWPPVVAYTVPCVALGVVLALWVPFLLVWVAIFAPLVGITFWQSAVRADRSMLNDTVTVAAASLMLPVAAHVGHVSGWSRVWIVTVLVFAYFLGTVFYVKTNIRKRSSSVWLGLSVAWHVCGLIFACVCCGFDAGASVSFWHCVVWGLLVVRAVAVPLWGARHGWMSAKALGVGEIVASLLVTLTLVIR</sequence>
<dbReference type="OrthoDB" id="2380563at2"/>
<proteinExistence type="predicted"/>
<dbReference type="eggNOG" id="ENOG502ZBRV">
    <property type="taxonomic scope" value="Bacteria"/>
</dbReference>
<name>D7BLV2_ARCHD</name>
<feature type="transmembrane region" description="Helical" evidence="1">
    <location>
        <begin position="205"/>
        <end position="224"/>
    </location>
</feature>
<evidence type="ECO:0008006" key="4">
    <source>
        <dbReference type="Google" id="ProtNLM"/>
    </source>
</evidence>
<feature type="transmembrane region" description="Helical" evidence="1">
    <location>
        <begin position="12"/>
        <end position="29"/>
    </location>
</feature>
<dbReference type="InterPro" id="IPR025576">
    <property type="entry name" value="YwiC"/>
</dbReference>
<feature type="transmembrane region" description="Helical" evidence="1">
    <location>
        <begin position="176"/>
        <end position="199"/>
    </location>
</feature>
<feature type="transmembrane region" description="Helical" evidence="1">
    <location>
        <begin position="93"/>
        <end position="110"/>
    </location>
</feature>
<reference evidence="2 3" key="1">
    <citation type="journal article" date="2010" name="Stand. Genomic Sci.">
        <title>Complete genome sequence of Arcanobacterium haemolyticum type strain (11018).</title>
        <authorList>
            <person name="Yasawong M."/>
            <person name="Teshima H."/>
            <person name="Lapidus A."/>
            <person name="Nolan M."/>
            <person name="Lucas S."/>
            <person name="Glavina Del Rio T."/>
            <person name="Tice H."/>
            <person name="Cheng J."/>
            <person name="Bruce D."/>
            <person name="Detter C."/>
            <person name="Tapia R."/>
            <person name="Han C."/>
            <person name="Goodwin L."/>
            <person name="Pitluck S."/>
            <person name="Liolios K."/>
            <person name="Ivanova N."/>
            <person name="Mavromatis K."/>
            <person name="Mikhailova N."/>
            <person name="Pati A."/>
            <person name="Chen A."/>
            <person name="Palaniappan K."/>
            <person name="Land M."/>
            <person name="Hauser L."/>
            <person name="Chang Y."/>
            <person name="Jeffries C."/>
            <person name="Rohde M."/>
            <person name="Sikorski J."/>
            <person name="Pukall R."/>
            <person name="Goker M."/>
            <person name="Woyke T."/>
            <person name="Bristow J."/>
            <person name="Eisen J."/>
            <person name="Markowitz V."/>
            <person name="Hugenholtz P."/>
            <person name="Kyrpides N."/>
            <person name="Klenk H."/>
        </authorList>
    </citation>
    <scope>NUCLEOTIDE SEQUENCE [LARGE SCALE GENOMIC DNA]</scope>
    <source>
        <strain evidence="3">ATCC 9345 / DSM 20595 / CCUG 17215 / LMG 16163 / NBRC 15585 / NCTC 8452 / 11018</strain>
    </source>
</reference>